<dbReference type="GO" id="GO:0005829">
    <property type="term" value="C:cytosol"/>
    <property type="evidence" value="ECO:0007669"/>
    <property type="project" value="UniProtKB-SubCell"/>
</dbReference>
<evidence type="ECO:0008006" key="8">
    <source>
        <dbReference type="Google" id="ProtNLM"/>
    </source>
</evidence>
<keyword evidence="3" id="KW-0813">Transport</keyword>
<dbReference type="GeneID" id="75910944"/>
<evidence type="ECO:0000256" key="1">
    <source>
        <dbReference type="ARBA" id="ARBA00004514"/>
    </source>
</evidence>
<comment type="caution">
    <text evidence="6">The sequence shown here is derived from an EMBL/GenBank/DDBJ whole genome shotgun (WGS) entry which is preliminary data.</text>
</comment>
<accession>A0AAD5EIN7</accession>
<dbReference type="Gene3D" id="1.25.40.10">
    <property type="entry name" value="Tetratricopeptide repeat domain"/>
    <property type="match status" value="1"/>
</dbReference>
<dbReference type="GO" id="GO:0045048">
    <property type="term" value="P:protein insertion into ER membrane"/>
    <property type="evidence" value="ECO:0007669"/>
    <property type="project" value="InterPro"/>
</dbReference>
<reference evidence="6" key="1">
    <citation type="submission" date="2021-06" db="EMBL/GenBank/DDBJ databases">
        <authorList>
            <consortium name="DOE Joint Genome Institute"/>
            <person name="Mondo S.J."/>
            <person name="Amses K.R."/>
            <person name="Simmons D.R."/>
            <person name="Longcore J.E."/>
            <person name="Seto K."/>
            <person name="Alves G.H."/>
            <person name="Bonds A.E."/>
            <person name="Quandt C.A."/>
            <person name="Davis W.J."/>
            <person name="Chang Y."/>
            <person name="Letcher P.M."/>
            <person name="Powell M.J."/>
            <person name="Kuo A."/>
            <person name="Labutti K."/>
            <person name="Pangilinan J."/>
            <person name="Andreopoulos W."/>
            <person name="Tritt A."/>
            <person name="Riley R."/>
            <person name="Hundley H."/>
            <person name="Johnson J."/>
            <person name="Lipzen A."/>
            <person name="Barry K."/>
            <person name="Berbee M.L."/>
            <person name="Buchler N.E."/>
            <person name="Grigoriev I.V."/>
            <person name="Spatafora J.W."/>
            <person name="Stajich J.E."/>
            <person name="James T.Y."/>
        </authorList>
    </citation>
    <scope>NUCLEOTIDE SEQUENCE</scope>
    <source>
        <strain evidence="6">AG</strain>
    </source>
</reference>
<organism evidence="6 7">
    <name type="scientific">Umbelopsis ramanniana AG</name>
    <dbReference type="NCBI Taxonomy" id="1314678"/>
    <lineage>
        <taxon>Eukaryota</taxon>
        <taxon>Fungi</taxon>
        <taxon>Fungi incertae sedis</taxon>
        <taxon>Mucoromycota</taxon>
        <taxon>Mucoromycotina</taxon>
        <taxon>Umbelopsidomycetes</taxon>
        <taxon>Umbelopsidales</taxon>
        <taxon>Umbelopsidaceae</taxon>
        <taxon>Umbelopsis</taxon>
    </lineage>
</organism>
<evidence type="ECO:0000313" key="6">
    <source>
        <dbReference type="EMBL" id="KAI8583939.1"/>
    </source>
</evidence>
<dbReference type="PANTHER" id="PTHR12875">
    <property type="entry name" value="GOLGI TO ER TRAFFIC PROTEIN 4 HOMOLOG"/>
    <property type="match status" value="1"/>
</dbReference>
<gene>
    <name evidence="6" type="ORF">K450DRAFT_220699</name>
</gene>
<dbReference type="RefSeq" id="XP_051448943.1">
    <property type="nucleotide sequence ID" value="XM_051585596.1"/>
</dbReference>
<proteinExistence type="inferred from homology"/>
<comment type="similarity">
    <text evidence="2">Belongs to the GET4 family.</text>
</comment>
<reference evidence="6" key="2">
    <citation type="journal article" date="2022" name="Proc. Natl. Acad. Sci. U.S.A.">
        <title>Diploid-dominant life cycles characterize the early evolution of Fungi.</title>
        <authorList>
            <person name="Amses K.R."/>
            <person name="Simmons D.R."/>
            <person name="Longcore J.E."/>
            <person name="Mondo S.J."/>
            <person name="Seto K."/>
            <person name="Jeronimo G.H."/>
            <person name="Bonds A.E."/>
            <person name="Quandt C.A."/>
            <person name="Davis W.J."/>
            <person name="Chang Y."/>
            <person name="Federici B.A."/>
            <person name="Kuo A."/>
            <person name="LaButti K."/>
            <person name="Pangilinan J."/>
            <person name="Andreopoulos W."/>
            <person name="Tritt A."/>
            <person name="Riley R."/>
            <person name="Hundley H."/>
            <person name="Johnson J."/>
            <person name="Lipzen A."/>
            <person name="Barry K."/>
            <person name="Lang B.F."/>
            <person name="Cuomo C.A."/>
            <person name="Buchler N.E."/>
            <person name="Grigoriev I.V."/>
            <person name="Spatafora J.W."/>
            <person name="Stajich J.E."/>
            <person name="James T.Y."/>
        </authorList>
    </citation>
    <scope>NUCLEOTIDE SEQUENCE</scope>
    <source>
        <strain evidence="6">AG</strain>
    </source>
</reference>
<feature type="compositionally biased region" description="Polar residues" evidence="5">
    <location>
        <begin position="323"/>
        <end position="332"/>
    </location>
</feature>
<evidence type="ECO:0000313" key="7">
    <source>
        <dbReference type="Proteomes" id="UP001206595"/>
    </source>
</evidence>
<dbReference type="EMBL" id="MU620894">
    <property type="protein sequence ID" value="KAI8583939.1"/>
    <property type="molecule type" value="Genomic_DNA"/>
</dbReference>
<sequence length="332" mass="37026">MSSKGTEKTLQKLKKSVEDGNYYEAHQMYRTVARRYTKQEKYRDVIELVHSGAVSLMKAKQSGSGSDLAMYMIETYKLANTPVTEESLDRVAELLELYPSDEPGRKPFINNAMNWSQKNGDNEMGDAELHNFVGTIQYYEGNYGEAEKHLLFGTEESAQLLGDLEYDWSVKETSITKGVFIARAVMQLLAMKNIHYANLAFAAFAKRLDAAEKIGAVPYKPAPADDHINIPIYKDSLINFSQLLILTAQRDGADHFRSLKSKYSPAWSKENGFDFDEALSDFGLVFFNIQKPRNQGNVLQDLMSNLFGGPAPANAGGSRRVTGPSSTGTELD</sequence>
<dbReference type="PANTHER" id="PTHR12875:SF0">
    <property type="entry name" value="GOLGI TO ER TRAFFIC PROTEIN 4 HOMOLOG"/>
    <property type="match status" value="1"/>
</dbReference>
<name>A0AAD5EIN7_UMBRA</name>
<evidence type="ECO:0000256" key="2">
    <source>
        <dbReference type="ARBA" id="ARBA00005351"/>
    </source>
</evidence>
<dbReference type="Pfam" id="PF04190">
    <property type="entry name" value="GET4"/>
    <property type="match status" value="1"/>
</dbReference>
<dbReference type="Proteomes" id="UP001206595">
    <property type="component" value="Unassembled WGS sequence"/>
</dbReference>
<evidence type="ECO:0000256" key="3">
    <source>
        <dbReference type="ARBA" id="ARBA00022448"/>
    </source>
</evidence>
<dbReference type="InterPro" id="IPR007317">
    <property type="entry name" value="GET4"/>
</dbReference>
<dbReference type="FunFam" id="1.25.40.10:FF:000060">
    <property type="entry name" value="Golgi to ER traffic protein 4 homolog"/>
    <property type="match status" value="1"/>
</dbReference>
<dbReference type="InterPro" id="IPR011990">
    <property type="entry name" value="TPR-like_helical_dom_sf"/>
</dbReference>
<comment type="subcellular location">
    <subcellularLocation>
        <location evidence="1">Cytoplasm</location>
        <location evidence="1">Cytosol</location>
    </subcellularLocation>
</comment>
<keyword evidence="4" id="KW-0963">Cytoplasm</keyword>
<protein>
    <recommendedName>
        <fullName evidence="8">DUF410-domain-containing protein</fullName>
    </recommendedName>
</protein>
<evidence type="ECO:0000256" key="4">
    <source>
        <dbReference type="ARBA" id="ARBA00022490"/>
    </source>
</evidence>
<dbReference type="AlphaFoldDB" id="A0AAD5EIN7"/>
<evidence type="ECO:0000256" key="5">
    <source>
        <dbReference type="SAM" id="MobiDB-lite"/>
    </source>
</evidence>
<feature type="region of interest" description="Disordered" evidence="5">
    <location>
        <begin position="310"/>
        <end position="332"/>
    </location>
</feature>
<keyword evidence="7" id="KW-1185">Reference proteome</keyword>